<dbReference type="PROSITE" id="PS51886">
    <property type="entry name" value="TLDC"/>
    <property type="match status" value="1"/>
</dbReference>
<proteinExistence type="predicted"/>
<dbReference type="Proteomes" id="UP000789375">
    <property type="component" value="Unassembled WGS sequence"/>
</dbReference>
<gene>
    <name evidence="3" type="ORF">FMOSSE_LOCUS4547</name>
</gene>
<dbReference type="PANTHER" id="PTHR23354">
    <property type="entry name" value="NUCLEOLAR PROTEIN 7/ESTROGEN RECEPTOR COACTIVATOR-RELATED"/>
    <property type="match status" value="1"/>
</dbReference>
<accession>A0A9N9F5K2</accession>
<evidence type="ECO:0000256" key="1">
    <source>
        <dbReference type="SAM" id="MobiDB-lite"/>
    </source>
</evidence>
<evidence type="ECO:0000313" key="3">
    <source>
        <dbReference type="EMBL" id="CAG8511229.1"/>
    </source>
</evidence>
<keyword evidence="4" id="KW-1185">Reference proteome</keyword>
<evidence type="ECO:0000259" key="2">
    <source>
        <dbReference type="PROSITE" id="PS51886"/>
    </source>
</evidence>
<comment type="caution">
    <text evidence="3">The sequence shown here is derived from an EMBL/GenBank/DDBJ whole genome shotgun (WGS) entry which is preliminary data.</text>
</comment>
<sequence length="383" mass="43651">MTLDLTQGLLKDLKKLHESDEDCNVILKIGRGFDINNIKNWDLKVFMLLKRRLSNLILHIRFFTISAAQYYEEIRPFAMVLPEQLKEDLERYYIVPNSLPPTYALPPRILPKRSSKVFIDQLATEPKELAPDDCNGSDNSATSKMPKKFPTPDDVTSVSSAQTNEQTNEPTNEQTKDESRIPLRISTSIYARTESPSSGDSLLSPSPEIDFDSILINRNQIKRISRWIDGIHNVVIRGNRNNINRFILLTRGSRDGMSGDDFHSRCDNKGPTIVVAKVDKTNVIIGGYNPNSWSSTNKWVETNQCFIFSFKSDGSREGIDDIILSRIKNANVAIFDGDSNYDIGFSDLQLFSGIYEHVNYEKKLMIEKNFSITNYEVYQVKMT</sequence>
<feature type="region of interest" description="Disordered" evidence="1">
    <location>
        <begin position="128"/>
        <end position="181"/>
    </location>
</feature>
<reference evidence="3" key="1">
    <citation type="submission" date="2021-06" db="EMBL/GenBank/DDBJ databases">
        <authorList>
            <person name="Kallberg Y."/>
            <person name="Tangrot J."/>
            <person name="Rosling A."/>
        </authorList>
    </citation>
    <scope>NUCLEOTIDE SEQUENCE</scope>
    <source>
        <strain evidence="3">87-6 pot B 2015</strain>
    </source>
</reference>
<dbReference type="AlphaFoldDB" id="A0A9N9F5K2"/>
<protein>
    <submittedName>
        <fullName evidence="3">6806_t:CDS:1</fullName>
    </submittedName>
</protein>
<dbReference type="Pfam" id="PF07534">
    <property type="entry name" value="TLD"/>
    <property type="match status" value="1"/>
</dbReference>
<feature type="compositionally biased region" description="Polar residues" evidence="1">
    <location>
        <begin position="154"/>
        <end position="173"/>
    </location>
</feature>
<organism evidence="3 4">
    <name type="scientific">Funneliformis mosseae</name>
    <name type="common">Endomycorrhizal fungus</name>
    <name type="synonym">Glomus mosseae</name>
    <dbReference type="NCBI Taxonomy" id="27381"/>
    <lineage>
        <taxon>Eukaryota</taxon>
        <taxon>Fungi</taxon>
        <taxon>Fungi incertae sedis</taxon>
        <taxon>Mucoromycota</taxon>
        <taxon>Glomeromycotina</taxon>
        <taxon>Glomeromycetes</taxon>
        <taxon>Glomerales</taxon>
        <taxon>Glomeraceae</taxon>
        <taxon>Funneliformis</taxon>
    </lineage>
</organism>
<dbReference type="EMBL" id="CAJVPP010000779">
    <property type="protein sequence ID" value="CAG8511229.1"/>
    <property type="molecule type" value="Genomic_DNA"/>
</dbReference>
<name>A0A9N9F5K2_FUNMO</name>
<dbReference type="InterPro" id="IPR006571">
    <property type="entry name" value="TLDc_dom"/>
</dbReference>
<feature type="domain" description="TLDc" evidence="2">
    <location>
        <begin position="214"/>
        <end position="381"/>
    </location>
</feature>
<evidence type="ECO:0000313" key="4">
    <source>
        <dbReference type="Proteomes" id="UP000789375"/>
    </source>
</evidence>